<dbReference type="SFLD" id="SFLDF00562">
    <property type="entry name" value="HemN-like__clustered_with_heat"/>
    <property type="match status" value="1"/>
</dbReference>
<dbReference type="GO" id="GO:0051539">
    <property type="term" value="F:4 iron, 4 sulfur cluster binding"/>
    <property type="evidence" value="ECO:0007669"/>
    <property type="project" value="InterPro"/>
</dbReference>
<dbReference type="AlphaFoldDB" id="A0A9W7DXS2"/>
<sequence length="429" mass="48288">MFRLLCIIVCIFIPSSTSFSLPTPSSYYLHIPFCRRRCNYCDFAIVPIGSSTKSSSGSTDGKVDGKADVEELYRDAIIKEIRTTYNSHQKNARPLKTVYVGGGTPSLMSSEYILSVVGELKNLYGIVEGAEVTIEMDPGTFDLQKMEDLKTGGINRVSLGVQAFDDVVLEEIGRVHRREDVIKSVEIVEACELEWSLDIISGLPGTTLDSWSRTLDTAIELNPSHISVYDLQVEPNTFFGRRYKTTIEDRLTDVKNELKELPNYEDLAEMYRMSSEALRAGGYEHYEVSSFCRPGRRSRHNSNYWGFNAEWLSAGLGSVSCINGRRGGRVREMADYVKWVDGGAVLEEEDEDLLMDYITTGMRTKEGVDLRLIADQFGEDKVKKIVKAVEIARAKGLVEVEEGNRVWLTDPEGMLFSDYVCREIFVNLV</sequence>
<dbReference type="PANTHER" id="PTHR13932:SF5">
    <property type="entry name" value="RADICAL S-ADENOSYL METHIONINE DOMAIN-CONTAINING PROTEIN 1, MITOCHONDRIAL"/>
    <property type="match status" value="1"/>
</dbReference>
<accession>A0A9W7DXS2</accession>
<evidence type="ECO:0000256" key="3">
    <source>
        <dbReference type="ARBA" id="ARBA00033094"/>
    </source>
</evidence>
<comment type="caution">
    <text evidence="7">The sequence shown here is derived from an EMBL/GenBank/DDBJ whole genome shotgun (WGS) entry which is preliminary data.</text>
</comment>
<dbReference type="NCBIfam" id="TIGR00539">
    <property type="entry name" value="hemN_rel"/>
    <property type="match status" value="1"/>
</dbReference>
<dbReference type="EMBL" id="BRXY01000028">
    <property type="protein sequence ID" value="GMH54583.1"/>
    <property type="molecule type" value="Genomic_DNA"/>
</dbReference>
<evidence type="ECO:0000256" key="5">
    <source>
        <dbReference type="SAM" id="SignalP"/>
    </source>
</evidence>
<dbReference type="GO" id="GO:0005737">
    <property type="term" value="C:cytoplasm"/>
    <property type="evidence" value="ECO:0007669"/>
    <property type="project" value="InterPro"/>
</dbReference>
<dbReference type="InterPro" id="IPR034505">
    <property type="entry name" value="Coproporphyrinogen-III_oxidase"/>
</dbReference>
<comment type="similarity">
    <text evidence="1">Belongs to the anaerobic coproporphyrinogen-III oxidase family. HemW subfamily.</text>
</comment>
<dbReference type="SFLD" id="SFLDS00029">
    <property type="entry name" value="Radical_SAM"/>
    <property type="match status" value="1"/>
</dbReference>
<proteinExistence type="inferred from homology"/>
<evidence type="ECO:0000256" key="4">
    <source>
        <dbReference type="ARBA" id="ARBA00045130"/>
    </source>
</evidence>
<name>A0A9W7DXS2_9STRA</name>
<keyword evidence="5" id="KW-0732">Signal</keyword>
<dbReference type="InterPro" id="IPR004559">
    <property type="entry name" value="HemW-like"/>
</dbReference>
<evidence type="ECO:0000313" key="7">
    <source>
        <dbReference type="EMBL" id="GMH54583.1"/>
    </source>
</evidence>
<keyword evidence="8" id="KW-1185">Reference proteome</keyword>
<dbReference type="InterPro" id="IPR007197">
    <property type="entry name" value="rSAM"/>
</dbReference>
<reference evidence="8" key="1">
    <citation type="journal article" date="2023" name="Commun. Biol.">
        <title>Genome analysis of Parmales, the sister group of diatoms, reveals the evolutionary specialization of diatoms from phago-mixotrophs to photoautotrophs.</title>
        <authorList>
            <person name="Ban H."/>
            <person name="Sato S."/>
            <person name="Yoshikawa S."/>
            <person name="Yamada K."/>
            <person name="Nakamura Y."/>
            <person name="Ichinomiya M."/>
            <person name="Sato N."/>
            <person name="Blanc-Mathieu R."/>
            <person name="Endo H."/>
            <person name="Kuwata A."/>
            <person name="Ogata H."/>
        </authorList>
    </citation>
    <scope>NUCLEOTIDE SEQUENCE [LARGE SCALE GENOMIC DNA]</scope>
    <source>
        <strain evidence="8">NIES 3701</strain>
    </source>
</reference>
<dbReference type="GO" id="GO:0004109">
    <property type="term" value="F:coproporphyrinogen oxidase activity"/>
    <property type="evidence" value="ECO:0007669"/>
    <property type="project" value="InterPro"/>
</dbReference>
<evidence type="ECO:0000256" key="1">
    <source>
        <dbReference type="ARBA" id="ARBA00006100"/>
    </source>
</evidence>
<dbReference type="OrthoDB" id="431409at2759"/>
<feature type="domain" description="Radical SAM core" evidence="6">
    <location>
        <begin position="19"/>
        <end position="272"/>
    </location>
</feature>
<dbReference type="SFLD" id="SFLDG01065">
    <property type="entry name" value="anaerobic_coproporphyrinogen-I"/>
    <property type="match status" value="1"/>
</dbReference>
<evidence type="ECO:0000313" key="8">
    <source>
        <dbReference type="Proteomes" id="UP001165085"/>
    </source>
</evidence>
<protein>
    <recommendedName>
        <fullName evidence="2">Radical S-adenosyl methionine domain-containing protein 1, mitochondrial</fullName>
    </recommendedName>
    <alternativeName>
        <fullName evidence="3">Putative heme chaperone</fullName>
    </alternativeName>
</protein>
<dbReference type="PANTHER" id="PTHR13932">
    <property type="entry name" value="COPROPORPHYRINIGEN III OXIDASE"/>
    <property type="match status" value="1"/>
</dbReference>
<feature type="signal peptide" evidence="5">
    <location>
        <begin position="1"/>
        <end position="18"/>
    </location>
</feature>
<dbReference type="Proteomes" id="UP001165085">
    <property type="component" value="Unassembled WGS sequence"/>
</dbReference>
<organism evidence="7 8">
    <name type="scientific">Triparma strigata</name>
    <dbReference type="NCBI Taxonomy" id="1606541"/>
    <lineage>
        <taxon>Eukaryota</taxon>
        <taxon>Sar</taxon>
        <taxon>Stramenopiles</taxon>
        <taxon>Ochrophyta</taxon>
        <taxon>Bolidophyceae</taxon>
        <taxon>Parmales</taxon>
        <taxon>Triparmaceae</taxon>
        <taxon>Triparma</taxon>
    </lineage>
</organism>
<dbReference type="Pfam" id="PF04055">
    <property type="entry name" value="Radical_SAM"/>
    <property type="match status" value="1"/>
</dbReference>
<evidence type="ECO:0000256" key="2">
    <source>
        <dbReference type="ARBA" id="ARBA00014678"/>
    </source>
</evidence>
<feature type="chain" id="PRO_5040791751" description="Radical S-adenosyl methionine domain-containing protein 1, mitochondrial" evidence="5">
    <location>
        <begin position="19"/>
        <end position="429"/>
    </location>
</feature>
<dbReference type="GO" id="GO:0006779">
    <property type="term" value="P:porphyrin-containing compound biosynthetic process"/>
    <property type="evidence" value="ECO:0007669"/>
    <property type="project" value="InterPro"/>
</dbReference>
<evidence type="ECO:0000259" key="6">
    <source>
        <dbReference type="PROSITE" id="PS51918"/>
    </source>
</evidence>
<dbReference type="SUPFAM" id="SSF102114">
    <property type="entry name" value="Radical SAM enzymes"/>
    <property type="match status" value="1"/>
</dbReference>
<dbReference type="SMART" id="SM00729">
    <property type="entry name" value="Elp3"/>
    <property type="match status" value="1"/>
</dbReference>
<comment type="function">
    <text evidence="4">May be a heme chaperone, appears to bind heme. Homologous bacterial proteins do not have oxygen-independent coproporphyrinogen-III oxidase activity. Binds 1 [4Fe-4S] cluster. The cluster is coordinated with 3 cysteines and an exchangeable S-adenosyl-L-methionine.</text>
</comment>
<gene>
    <name evidence="7" type="ORF">TrST_g12189</name>
</gene>
<dbReference type="InterPro" id="IPR058240">
    <property type="entry name" value="rSAM_sf"/>
</dbReference>
<dbReference type="PROSITE" id="PS51918">
    <property type="entry name" value="RADICAL_SAM"/>
    <property type="match status" value="1"/>
</dbReference>
<dbReference type="InterPro" id="IPR006638">
    <property type="entry name" value="Elp3/MiaA/NifB-like_rSAM"/>
</dbReference>
<dbReference type="Gene3D" id="3.30.750.200">
    <property type="match status" value="1"/>
</dbReference>